<keyword evidence="2" id="KW-1185">Reference proteome</keyword>
<reference evidence="2" key="1">
    <citation type="journal article" date="2013" name="Science">
        <title>The Amborella genome and the evolution of flowering plants.</title>
        <authorList>
            <consortium name="Amborella Genome Project"/>
        </authorList>
    </citation>
    <scope>NUCLEOTIDE SEQUENCE [LARGE SCALE GENOMIC DNA]</scope>
</reference>
<accession>U5CVS9</accession>
<gene>
    <name evidence="1" type="ORF">AMTR_s03990p00003490</name>
</gene>
<protein>
    <submittedName>
        <fullName evidence="1">Uncharacterized protein</fullName>
    </submittedName>
</protein>
<dbReference type="HOGENOM" id="CLU_2801464_0_0_1"/>
<evidence type="ECO:0000313" key="2">
    <source>
        <dbReference type="Proteomes" id="UP000017836"/>
    </source>
</evidence>
<dbReference type="Proteomes" id="UP000017836">
    <property type="component" value="Unassembled WGS sequence"/>
</dbReference>
<sequence>MVIDPNKPPSSFQLPTPMGEAAPCLLGMILVWGLGDSWDQSFYSHGFFGIINNYGTGRGGKRLILRGK</sequence>
<organism evidence="1 2">
    <name type="scientific">Amborella trichopoda</name>
    <dbReference type="NCBI Taxonomy" id="13333"/>
    <lineage>
        <taxon>Eukaryota</taxon>
        <taxon>Viridiplantae</taxon>
        <taxon>Streptophyta</taxon>
        <taxon>Embryophyta</taxon>
        <taxon>Tracheophyta</taxon>
        <taxon>Spermatophyta</taxon>
        <taxon>Magnoliopsida</taxon>
        <taxon>Amborellales</taxon>
        <taxon>Amborellaceae</taxon>
        <taxon>Amborella</taxon>
    </lineage>
</organism>
<dbReference type="EMBL" id="KI393949">
    <property type="protein sequence ID" value="ERN05976.1"/>
    <property type="molecule type" value="Genomic_DNA"/>
</dbReference>
<dbReference type="Gramene" id="ERN05976">
    <property type="protein sequence ID" value="ERN05976"/>
    <property type="gene ID" value="AMTR_s03990p00003490"/>
</dbReference>
<dbReference type="AlphaFoldDB" id="U5CVS9"/>
<evidence type="ECO:0000313" key="1">
    <source>
        <dbReference type="EMBL" id="ERN05976.1"/>
    </source>
</evidence>
<name>U5CVS9_AMBTC</name>
<feature type="non-terminal residue" evidence="1">
    <location>
        <position position="68"/>
    </location>
</feature>
<proteinExistence type="predicted"/>